<dbReference type="Gene3D" id="2.40.160.180">
    <property type="entry name" value="Carbohydrate-selective porin OprB"/>
    <property type="match status" value="1"/>
</dbReference>
<organism evidence="5 6">
    <name type="scientific">Stenomitos frigidus ULC18</name>
    <dbReference type="NCBI Taxonomy" id="2107698"/>
    <lineage>
        <taxon>Bacteria</taxon>
        <taxon>Bacillati</taxon>
        <taxon>Cyanobacteriota</taxon>
        <taxon>Cyanophyceae</taxon>
        <taxon>Leptolyngbyales</taxon>
        <taxon>Leptolyngbyaceae</taxon>
        <taxon>Stenomitos</taxon>
    </lineage>
</organism>
<evidence type="ECO:0000259" key="4">
    <source>
        <dbReference type="PROSITE" id="PS51272"/>
    </source>
</evidence>
<dbReference type="Proteomes" id="UP000239576">
    <property type="component" value="Unassembled WGS sequence"/>
</dbReference>
<comment type="similarity">
    <text evidence="1 2">Belongs to the OprB family.</text>
</comment>
<dbReference type="PANTHER" id="PTHR43308">
    <property type="entry name" value="OUTER MEMBRANE PROTEIN ALPHA-RELATED"/>
    <property type="match status" value="1"/>
</dbReference>
<evidence type="ECO:0000256" key="3">
    <source>
        <dbReference type="SAM" id="MobiDB-lite"/>
    </source>
</evidence>
<keyword evidence="2" id="KW-0732">Signal</keyword>
<dbReference type="OrthoDB" id="568669at2"/>
<dbReference type="Pfam" id="PF00395">
    <property type="entry name" value="SLH"/>
    <property type="match status" value="1"/>
</dbReference>
<dbReference type="InterPro" id="IPR047684">
    <property type="entry name" value="Por_som-like"/>
</dbReference>
<reference evidence="6" key="1">
    <citation type="submission" date="2018-02" db="EMBL/GenBank/DDBJ databases">
        <authorList>
            <person name="Moore K."/>
            <person name="Momper L."/>
        </authorList>
    </citation>
    <scope>NUCLEOTIDE SEQUENCE [LARGE SCALE GENOMIC DNA]</scope>
    <source>
        <strain evidence="6">ULC18</strain>
    </source>
</reference>
<protein>
    <recommendedName>
        <fullName evidence="4">SLH domain-containing protein</fullName>
    </recommendedName>
</protein>
<gene>
    <name evidence="5" type="ORF">C7B82_12070</name>
</gene>
<dbReference type="PROSITE" id="PS51272">
    <property type="entry name" value="SLH"/>
    <property type="match status" value="1"/>
</dbReference>
<dbReference type="PANTHER" id="PTHR43308:SF1">
    <property type="entry name" value="OUTER MEMBRANE PROTEIN ALPHA"/>
    <property type="match status" value="1"/>
</dbReference>
<comment type="caution">
    <text evidence="5">The sequence shown here is derived from an EMBL/GenBank/DDBJ whole genome shotgun (WGS) entry which is preliminary data.</text>
</comment>
<name>A0A2T1E9G6_9CYAN</name>
<dbReference type="InterPro" id="IPR038673">
    <property type="entry name" value="OprB_sf"/>
</dbReference>
<feature type="chain" id="PRO_5015373964" description="SLH domain-containing protein" evidence="2">
    <location>
        <begin position="24"/>
        <end position="646"/>
    </location>
</feature>
<feature type="signal peptide" evidence="2">
    <location>
        <begin position="1"/>
        <end position="23"/>
    </location>
</feature>
<evidence type="ECO:0000313" key="6">
    <source>
        <dbReference type="Proteomes" id="UP000239576"/>
    </source>
</evidence>
<sequence length="646" mass="68982">MRNSLVAASGLLGVLLLGSSAWASTPKTSAKDLQIQTASPTIKSVVFAAKPAAQFAGSVVTPQSNLAIGDMAPKVSLQTQSFKNTVTPIAWRLKPVKVIADYQPSPYTPPTKPAAKPVSQPAKPVENPNPSDEPISSGPITSVSQLSDVRPTDWAFQALQSLVERYGCIVGYPDRTYRGNRALSRYEFAAGLNACMERINELIAAGTADLVKKEDLLVVQKLQEEFAAELATLRGRVDALDARVATIEKQQFSTTTKLVGEAIFAINDIFGNQVDSLNNTVFQDRVRLGLQTSFTGKDVLNTRLAASNASAFFVVGDPLSPFVLTNGQRRGTVEGSLASGISSQTSNNQIFLDRLDYTFPVGKRLKFYIAAAGGKSQYYVSSTVNPLFENFDGGNGSISAFSQESPIYRIGGGAGTGFSFALDDKQTFVFSAGYLASNANIPSGSNGLFNGDFAALGQLTISPSDRFQLGLTYVRGYHTSGNSIFSLGFGNNNFVTGTLPANAFHTALGVSAVTNSYGAEVSFKLSPKLVINGFGGYTDLDFSGGGNGEIWYYGLGLAFPDLFKKGNLGGIFVGVEPYLGSVNTRGLNLNNVGLQNDTSLHVEGFYKFQLTDNISITPGVIWITAPDQNSNNDDYVVLTLRTTFSF</sequence>
<feature type="domain" description="SLH" evidence="4">
    <location>
        <begin position="142"/>
        <end position="206"/>
    </location>
</feature>
<dbReference type="InterPro" id="IPR051465">
    <property type="entry name" value="Cell_Envelope_Struct_Comp"/>
</dbReference>
<dbReference type="InterPro" id="IPR001119">
    <property type="entry name" value="SLH_dom"/>
</dbReference>
<accession>A0A2T1E9G6</accession>
<dbReference type="AlphaFoldDB" id="A0A2T1E9G6"/>
<evidence type="ECO:0000256" key="2">
    <source>
        <dbReference type="RuleBase" id="RU363072"/>
    </source>
</evidence>
<dbReference type="InterPro" id="IPR007049">
    <property type="entry name" value="Carb-sel_porin_OprB"/>
</dbReference>
<dbReference type="GO" id="GO:0015288">
    <property type="term" value="F:porin activity"/>
    <property type="evidence" value="ECO:0007669"/>
    <property type="project" value="InterPro"/>
</dbReference>
<feature type="region of interest" description="Disordered" evidence="3">
    <location>
        <begin position="107"/>
        <end position="142"/>
    </location>
</feature>
<reference evidence="5 6" key="2">
    <citation type="submission" date="2018-03" db="EMBL/GenBank/DDBJ databases">
        <title>The ancient ancestry and fast evolution of plastids.</title>
        <authorList>
            <person name="Moore K.R."/>
            <person name="Magnabosco C."/>
            <person name="Momper L."/>
            <person name="Gold D.A."/>
            <person name="Bosak T."/>
            <person name="Fournier G.P."/>
        </authorList>
    </citation>
    <scope>NUCLEOTIDE SEQUENCE [LARGE SCALE GENOMIC DNA]</scope>
    <source>
        <strain evidence="5 6">ULC18</strain>
    </source>
</reference>
<evidence type="ECO:0000313" key="5">
    <source>
        <dbReference type="EMBL" id="PSB29344.1"/>
    </source>
</evidence>
<dbReference type="GO" id="GO:0008643">
    <property type="term" value="P:carbohydrate transport"/>
    <property type="evidence" value="ECO:0007669"/>
    <property type="project" value="InterPro"/>
</dbReference>
<evidence type="ECO:0000256" key="1">
    <source>
        <dbReference type="ARBA" id="ARBA00008769"/>
    </source>
</evidence>
<keyword evidence="6" id="KW-1185">Reference proteome</keyword>
<dbReference type="NCBIfam" id="NF033921">
    <property type="entry name" value="por_somb"/>
    <property type="match status" value="1"/>
</dbReference>
<dbReference type="Pfam" id="PF04966">
    <property type="entry name" value="OprB"/>
    <property type="match status" value="1"/>
</dbReference>
<dbReference type="GO" id="GO:0016020">
    <property type="term" value="C:membrane"/>
    <property type="evidence" value="ECO:0007669"/>
    <property type="project" value="InterPro"/>
</dbReference>
<proteinExistence type="inferred from homology"/>
<dbReference type="EMBL" id="PVWK01000063">
    <property type="protein sequence ID" value="PSB29344.1"/>
    <property type="molecule type" value="Genomic_DNA"/>
</dbReference>